<keyword evidence="2" id="KW-0808">Transferase</keyword>
<protein>
    <submittedName>
        <fullName evidence="2">Glycosyltransferase involved in cell wall biosynthesis</fullName>
    </submittedName>
</protein>
<comment type="caution">
    <text evidence="2">The sequence shown here is derived from an EMBL/GenBank/DDBJ whole genome shotgun (WGS) entry which is preliminary data.</text>
</comment>
<evidence type="ECO:0000259" key="1">
    <source>
        <dbReference type="Pfam" id="PF00535"/>
    </source>
</evidence>
<dbReference type="Gene3D" id="3.90.550.10">
    <property type="entry name" value="Spore Coat Polysaccharide Biosynthesis Protein SpsA, Chain A"/>
    <property type="match status" value="1"/>
</dbReference>
<proteinExistence type="predicted"/>
<keyword evidence="3" id="KW-1185">Reference proteome</keyword>
<dbReference type="GO" id="GO:0016758">
    <property type="term" value="F:hexosyltransferase activity"/>
    <property type="evidence" value="ECO:0007669"/>
    <property type="project" value="UniProtKB-ARBA"/>
</dbReference>
<dbReference type="PANTHER" id="PTHR22916:SF3">
    <property type="entry name" value="UDP-GLCNAC:BETAGAL BETA-1,3-N-ACETYLGLUCOSAMINYLTRANSFERASE-LIKE PROTEIN 1"/>
    <property type="match status" value="1"/>
</dbReference>
<dbReference type="EMBL" id="JACHWF010000001">
    <property type="protein sequence ID" value="MBB3005773.1"/>
    <property type="molecule type" value="Genomic_DNA"/>
</dbReference>
<feature type="domain" description="Glycosyltransferase 2-like" evidence="1">
    <location>
        <begin position="25"/>
        <end position="199"/>
    </location>
</feature>
<gene>
    <name evidence="2" type="ORF">FHX61_000389</name>
</gene>
<dbReference type="Pfam" id="PF00535">
    <property type="entry name" value="Glycos_transf_2"/>
    <property type="match status" value="1"/>
</dbReference>
<sequence>MHPCPPSAQSTDAEREPARSLSTGVAMCTCNAGAFIHQQLDSIVNQTVAPDQIVISDDRSDDDTWTVLQSWAAATEAQRGIRVTLLRNDPRLGVTRNFEQAIRALDTDIIFLADQDDVWTAGKVGALLACFAADPELLLVHSDAELIDEQGNDLGKSLFAALRLSEREQALVMQGKFFEVYCRRNLVTGTTAAFRRQLLDVALPFAEDWIHDEWLAACAASEGKVGMLADKLTQYRQHRSNVIGIPVGTVSRLTSYAIRVARTPRNEHLHYKLRRLQALRGRLVATNPDAADKLALVDEAIAHYVRRIGFGRGPVSRLTSILHEYKARGYHRFADGFAGMVRDVIHL</sequence>
<organism evidence="2 3">
    <name type="scientific">Cupriavidus alkaliphilus</name>
    <dbReference type="NCBI Taxonomy" id="942866"/>
    <lineage>
        <taxon>Bacteria</taxon>
        <taxon>Pseudomonadati</taxon>
        <taxon>Pseudomonadota</taxon>
        <taxon>Betaproteobacteria</taxon>
        <taxon>Burkholderiales</taxon>
        <taxon>Burkholderiaceae</taxon>
        <taxon>Cupriavidus</taxon>
    </lineage>
</organism>
<dbReference type="AlphaFoldDB" id="A0A7W4YNU5"/>
<name>A0A7W4YNU5_9BURK</name>
<dbReference type="RefSeq" id="WP_260153281.1">
    <property type="nucleotide sequence ID" value="NZ_JACHWF010000001.1"/>
</dbReference>
<reference evidence="2 3" key="1">
    <citation type="submission" date="2020-08" db="EMBL/GenBank/DDBJ databases">
        <title>Genomic Encyclopedia of Type Strains, Phase IV (KMG-V): Genome sequencing to study the core and pangenomes of soil and plant-associated prokaryotes.</title>
        <authorList>
            <person name="Whitman W."/>
        </authorList>
    </citation>
    <scope>NUCLEOTIDE SEQUENCE [LARGE SCALE GENOMIC DNA]</scope>
    <source>
        <strain evidence="2 3">SLV-2362</strain>
    </source>
</reference>
<evidence type="ECO:0000313" key="3">
    <source>
        <dbReference type="Proteomes" id="UP000578036"/>
    </source>
</evidence>
<dbReference type="Proteomes" id="UP000578036">
    <property type="component" value="Unassembled WGS sequence"/>
</dbReference>
<dbReference type="PANTHER" id="PTHR22916">
    <property type="entry name" value="GLYCOSYLTRANSFERASE"/>
    <property type="match status" value="1"/>
</dbReference>
<dbReference type="CDD" id="cd04196">
    <property type="entry name" value="GT_2_like_d"/>
    <property type="match status" value="1"/>
</dbReference>
<dbReference type="InterPro" id="IPR001173">
    <property type="entry name" value="Glyco_trans_2-like"/>
</dbReference>
<dbReference type="SUPFAM" id="SSF53448">
    <property type="entry name" value="Nucleotide-diphospho-sugar transferases"/>
    <property type="match status" value="1"/>
</dbReference>
<evidence type="ECO:0000313" key="2">
    <source>
        <dbReference type="EMBL" id="MBB3005773.1"/>
    </source>
</evidence>
<dbReference type="InterPro" id="IPR029044">
    <property type="entry name" value="Nucleotide-diphossugar_trans"/>
</dbReference>
<accession>A0A7W4YNU5</accession>